<dbReference type="Pfam" id="PF14223">
    <property type="entry name" value="Retrotran_gag_2"/>
    <property type="match status" value="1"/>
</dbReference>
<evidence type="ECO:0000259" key="2">
    <source>
        <dbReference type="PROSITE" id="PS50158"/>
    </source>
</evidence>
<keyword evidence="1" id="KW-0479">Metal-binding</keyword>
<keyword evidence="1" id="KW-0862">Zinc</keyword>
<reference evidence="3 4" key="1">
    <citation type="submission" date="2018-08" db="EMBL/GenBank/DDBJ databases">
        <title>Aphanomyces genome sequencing and annotation.</title>
        <authorList>
            <person name="Minardi D."/>
            <person name="Oidtmann B."/>
            <person name="Van Der Giezen M."/>
            <person name="Studholme D.J."/>
        </authorList>
    </citation>
    <scope>NUCLEOTIDE SEQUENCE [LARGE SCALE GENOMIC DNA]</scope>
    <source>
        <strain evidence="3 4">NJM0002</strain>
    </source>
</reference>
<dbReference type="Proteomes" id="UP000285060">
    <property type="component" value="Unassembled WGS sequence"/>
</dbReference>
<comment type="caution">
    <text evidence="3">The sequence shown here is derived from an EMBL/GenBank/DDBJ whole genome shotgun (WGS) entry which is preliminary data.</text>
</comment>
<dbReference type="GO" id="GO:0008270">
    <property type="term" value="F:zinc ion binding"/>
    <property type="evidence" value="ECO:0007669"/>
    <property type="project" value="UniProtKB-KW"/>
</dbReference>
<feature type="domain" description="CCHC-type" evidence="2">
    <location>
        <begin position="223"/>
        <end position="239"/>
    </location>
</feature>
<dbReference type="SMART" id="SM00343">
    <property type="entry name" value="ZnF_C2HC"/>
    <property type="match status" value="1"/>
</dbReference>
<sequence length="459" mass="51837">MPPVTLTNHNFAVWRVWLIAKLQTKKLANYLTWDGVATDEGNGFQYDALDGFRALGILTESLSESQYQYVEGADCVKRAMDNLTAIHEPIGAADRVGLLEEYHTLRWDWKKMTLDEFIGVFRDLMRRLDRANLHELPAFRVTKLLSRMPKEMRMVSHMIMDSAAAEHTVPIAATKLLAEYKYLQKEGLLKLSGRGLDEAILVAGQDQRDGAPESRRKPRASDKCNNCGILGHWARDCRKQGGGAYQRRQQQDNSQARVNAAKHENPRFEDCLFAISHGEGQEDNPKAGHPMVMDSGASCHITGNSRILYDRVPCNRSVVVADGHRMSIKEMGKVKIKGIDGASLVLTDVLFEPTVQSTLISIPRMTVDNPDVNVSFNDQTCSIQVQGRLIATAKFDQRTKLFVFEGNHNSTMDDYVGLVLPKPADLWHYRMGHVQIDNMRWCSKQHSELPDFKNPLEKM</sequence>
<gene>
    <name evidence="3" type="ORF">DYB32_010305</name>
</gene>
<dbReference type="GO" id="GO:0003676">
    <property type="term" value="F:nucleic acid binding"/>
    <property type="evidence" value="ECO:0007669"/>
    <property type="project" value="InterPro"/>
</dbReference>
<organism evidence="3 4">
    <name type="scientific">Aphanomyces invadans</name>
    <dbReference type="NCBI Taxonomy" id="157072"/>
    <lineage>
        <taxon>Eukaryota</taxon>
        <taxon>Sar</taxon>
        <taxon>Stramenopiles</taxon>
        <taxon>Oomycota</taxon>
        <taxon>Saprolegniomycetes</taxon>
        <taxon>Saprolegniales</taxon>
        <taxon>Verrucalvaceae</taxon>
        <taxon>Aphanomyces</taxon>
    </lineage>
</organism>
<dbReference type="AlphaFoldDB" id="A0A418AGF5"/>
<dbReference type="InterPro" id="IPR001878">
    <property type="entry name" value="Znf_CCHC"/>
</dbReference>
<keyword evidence="4" id="KW-1185">Reference proteome</keyword>
<dbReference type="Gene3D" id="4.10.60.10">
    <property type="entry name" value="Zinc finger, CCHC-type"/>
    <property type="match status" value="1"/>
</dbReference>
<dbReference type="Pfam" id="PF22936">
    <property type="entry name" value="Pol_BBD"/>
    <property type="match status" value="1"/>
</dbReference>
<accession>A0A418AGF5</accession>
<dbReference type="InterPro" id="IPR036875">
    <property type="entry name" value="Znf_CCHC_sf"/>
</dbReference>
<evidence type="ECO:0000313" key="3">
    <source>
        <dbReference type="EMBL" id="RHY18957.1"/>
    </source>
</evidence>
<keyword evidence="1" id="KW-0863">Zinc-finger</keyword>
<evidence type="ECO:0000313" key="4">
    <source>
        <dbReference type="Proteomes" id="UP000285060"/>
    </source>
</evidence>
<dbReference type="PANTHER" id="PTHR47592:SF27">
    <property type="entry name" value="OS08G0421700 PROTEIN"/>
    <property type="match status" value="1"/>
</dbReference>
<protein>
    <recommendedName>
        <fullName evidence="2">CCHC-type domain-containing protein</fullName>
    </recommendedName>
</protein>
<evidence type="ECO:0000256" key="1">
    <source>
        <dbReference type="PROSITE-ProRule" id="PRU00047"/>
    </source>
</evidence>
<dbReference type="PROSITE" id="PS50158">
    <property type="entry name" value="ZF_CCHC"/>
    <property type="match status" value="1"/>
</dbReference>
<dbReference type="PANTHER" id="PTHR47592">
    <property type="entry name" value="PBF68 PROTEIN"/>
    <property type="match status" value="1"/>
</dbReference>
<dbReference type="InterPro" id="IPR054722">
    <property type="entry name" value="PolX-like_BBD"/>
</dbReference>
<name>A0A418AGF5_9STRA</name>
<dbReference type="Pfam" id="PF00098">
    <property type="entry name" value="zf-CCHC"/>
    <property type="match status" value="1"/>
</dbReference>
<dbReference type="SUPFAM" id="SSF57756">
    <property type="entry name" value="Retrovirus zinc finger-like domains"/>
    <property type="match status" value="1"/>
</dbReference>
<dbReference type="EMBL" id="QUSY01003043">
    <property type="protein sequence ID" value="RHY18957.1"/>
    <property type="molecule type" value="Genomic_DNA"/>
</dbReference>
<proteinExistence type="predicted"/>